<dbReference type="Proteomes" id="UP000671879">
    <property type="component" value="Chromosome"/>
</dbReference>
<dbReference type="InterPro" id="IPR036086">
    <property type="entry name" value="ParB/Sulfiredoxin_sf"/>
</dbReference>
<reference evidence="7" key="1">
    <citation type="submission" date="2021-04" db="EMBL/GenBank/DDBJ databases">
        <title>A novel Synergistetes isolate from a pyrite-forming mixed culture.</title>
        <authorList>
            <person name="Bunk B."/>
            <person name="Sproer C."/>
            <person name="Spring S."/>
            <person name="Pester M."/>
        </authorList>
    </citation>
    <scope>NUCLEOTIDE SEQUENCE [LARGE SCALE GENOMIC DNA]</scope>
    <source>
        <strain evidence="7">J.5.4.2-T.3.5.2</strain>
    </source>
</reference>
<dbReference type="InterPro" id="IPR003115">
    <property type="entry name" value="ParB_N"/>
</dbReference>
<keyword evidence="2" id="KW-0159">Chromosome partition</keyword>
<gene>
    <name evidence="6" type="ORF">KAR29_00380</name>
</gene>
<evidence type="ECO:0000259" key="5">
    <source>
        <dbReference type="SMART" id="SM00470"/>
    </source>
</evidence>
<dbReference type="InterPro" id="IPR041468">
    <property type="entry name" value="HTH_ParB/Spo0J"/>
</dbReference>
<dbReference type="GO" id="GO:0005694">
    <property type="term" value="C:chromosome"/>
    <property type="evidence" value="ECO:0007669"/>
    <property type="project" value="TreeGrafter"/>
</dbReference>
<feature type="region of interest" description="Disordered" evidence="4">
    <location>
        <begin position="1"/>
        <end position="50"/>
    </location>
</feature>
<dbReference type="SMART" id="SM00470">
    <property type="entry name" value="ParB"/>
    <property type="match status" value="1"/>
</dbReference>
<comment type="similarity">
    <text evidence="1">Belongs to the ParB family.</text>
</comment>
<evidence type="ECO:0000313" key="7">
    <source>
        <dbReference type="Proteomes" id="UP000671879"/>
    </source>
</evidence>
<dbReference type="InterPro" id="IPR004437">
    <property type="entry name" value="ParB/RepB/Spo0J"/>
</dbReference>
<dbReference type="GO" id="GO:0003677">
    <property type="term" value="F:DNA binding"/>
    <property type="evidence" value="ECO:0007669"/>
    <property type="project" value="UniProtKB-KW"/>
</dbReference>
<dbReference type="Pfam" id="PF02195">
    <property type="entry name" value="ParB_N"/>
    <property type="match status" value="1"/>
</dbReference>
<dbReference type="GO" id="GO:0007059">
    <property type="term" value="P:chromosome segregation"/>
    <property type="evidence" value="ECO:0007669"/>
    <property type="project" value="UniProtKB-KW"/>
</dbReference>
<dbReference type="Gene3D" id="3.90.1530.30">
    <property type="match status" value="1"/>
</dbReference>
<dbReference type="PANTHER" id="PTHR33375">
    <property type="entry name" value="CHROMOSOME-PARTITIONING PROTEIN PARB-RELATED"/>
    <property type="match status" value="1"/>
</dbReference>
<accession>A0A9Q7AN99</accession>
<feature type="domain" description="ParB-like N-terminal" evidence="5">
    <location>
        <begin position="27"/>
        <end position="116"/>
    </location>
</feature>
<keyword evidence="3" id="KW-0238">DNA-binding</keyword>
<feature type="compositionally biased region" description="Low complexity" evidence="4">
    <location>
        <begin position="1"/>
        <end position="16"/>
    </location>
</feature>
<proteinExistence type="inferred from homology"/>
<dbReference type="AlphaFoldDB" id="A0A9Q7AN99"/>
<dbReference type="Pfam" id="PF17762">
    <property type="entry name" value="HTH_ParB"/>
    <property type="match status" value="1"/>
</dbReference>
<keyword evidence="7" id="KW-1185">Reference proteome</keyword>
<evidence type="ECO:0000256" key="4">
    <source>
        <dbReference type="SAM" id="MobiDB-lite"/>
    </source>
</evidence>
<dbReference type="FunFam" id="3.90.1530.30:FF:000001">
    <property type="entry name" value="Chromosome partitioning protein ParB"/>
    <property type="match status" value="1"/>
</dbReference>
<dbReference type="GO" id="GO:0045881">
    <property type="term" value="P:positive regulation of sporulation resulting in formation of a cellular spore"/>
    <property type="evidence" value="ECO:0007669"/>
    <property type="project" value="TreeGrafter"/>
</dbReference>
<dbReference type="KEGG" id="aram:KAR29_00380"/>
<evidence type="ECO:0000256" key="3">
    <source>
        <dbReference type="ARBA" id="ARBA00023125"/>
    </source>
</evidence>
<dbReference type="PANTHER" id="PTHR33375:SF1">
    <property type="entry name" value="CHROMOSOME-PARTITIONING PROTEIN PARB-RELATED"/>
    <property type="match status" value="1"/>
</dbReference>
<dbReference type="Gene3D" id="1.10.10.2830">
    <property type="match status" value="1"/>
</dbReference>
<dbReference type="SUPFAM" id="SSF110849">
    <property type="entry name" value="ParB/Sulfiredoxin"/>
    <property type="match status" value="1"/>
</dbReference>
<dbReference type="InterPro" id="IPR050336">
    <property type="entry name" value="Chromosome_partition/occlusion"/>
</dbReference>
<dbReference type="EMBL" id="CP072943">
    <property type="protein sequence ID" value="QTX32443.1"/>
    <property type="molecule type" value="Genomic_DNA"/>
</dbReference>
<dbReference type="NCBIfam" id="TIGR00180">
    <property type="entry name" value="parB_part"/>
    <property type="match status" value="1"/>
</dbReference>
<evidence type="ECO:0000256" key="1">
    <source>
        <dbReference type="ARBA" id="ARBA00006295"/>
    </source>
</evidence>
<dbReference type="FunFam" id="1.10.10.2830:FF:000001">
    <property type="entry name" value="Chromosome partitioning protein ParB"/>
    <property type="match status" value="1"/>
</dbReference>
<dbReference type="SUPFAM" id="SSF109709">
    <property type="entry name" value="KorB DNA-binding domain-like"/>
    <property type="match status" value="1"/>
</dbReference>
<dbReference type="RefSeq" id="WP_274373678.1">
    <property type="nucleotide sequence ID" value="NZ_CP072943.1"/>
</dbReference>
<organism evidence="6 7">
    <name type="scientific">Aminithiophilus ramosus</name>
    <dbReference type="NCBI Taxonomy" id="3029084"/>
    <lineage>
        <taxon>Bacteria</taxon>
        <taxon>Thermotogati</taxon>
        <taxon>Synergistota</taxon>
        <taxon>Synergistia</taxon>
        <taxon>Synergistales</taxon>
        <taxon>Aminithiophilaceae</taxon>
        <taxon>Aminithiophilus</taxon>
    </lineage>
</organism>
<name>A0A9Q7AN99_9BACT</name>
<protein>
    <submittedName>
        <fullName evidence="6">ParB/RepB/Spo0J family partition protein</fullName>
    </submittedName>
</protein>
<dbReference type="CDD" id="cd16393">
    <property type="entry name" value="SPO0J_N"/>
    <property type="match status" value="1"/>
</dbReference>
<evidence type="ECO:0000313" key="6">
    <source>
        <dbReference type="EMBL" id="QTX32443.1"/>
    </source>
</evidence>
<sequence length="286" mass="32089">MAKALGRGLGALLPGASSREEAPAPVVSLPWSSLRPNPRQPRREMDPEGLESLARSLERHGLLEPILVRPAEGGYEIIAGERRWQAAKRAGLESVPVRVLDIGDDDLLEVALVENLQREDLTPLEVARALAALVETTKSQEEAARQLGWNRSTVTNKLRLLQLPAEVQAMLSRRELTEGHGRALLAVEGEEERIALAERCRDEDWSVRKLERALRETPKKPRRERVGGEEAAYPEAERLQRRFGLVLRVVMKGRRRSLRIDGLGERATRELLALLDREGERLFPGE</sequence>
<evidence type="ECO:0000256" key="2">
    <source>
        <dbReference type="ARBA" id="ARBA00022829"/>
    </source>
</evidence>